<dbReference type="STRING" id="2070753.A0A3A2ZAP5"/>
<reference evidence="5" key="1">
    <citation type="submission" date="2017-02" db="EMBL/GenBank/DDBJ databases">
        <authorList>
            <person name="Tafer H."/>
            <person name="Lopandic K."/>
        </authorList>
    </citation>
    <scope>NUCLEOTIDE SEQUENCE [LARGE SCALE GENOMIC DNA]</scope>
    <source>
        <strain evidence="5">CBS 366.77</strain>
    </source>
</reference>
<evidence type="ECO:0000256" key="2">
    <source>
        <dbReference type="ARBA" id="ARBA00023194"/>
    </source>
</evidence>
<organism evidence="4 5">
    <name type="scientific">Aspergillus sclerotialis</name>
    <dbReference type="NCBI Taxonomy" id="2070753"/>
    <lineage>
        <taxon>Eukaryota</taxon>
        <taxon>Fungi</taxon>
        <taxon>Dikarya</taxon>
        <taxon>Ascomycota</taxon>
        <taxon>Pezizomycotina</taxon>
        <taxon>Eurotiomycetes</taxon>
        <taxon>Eurotiomycetidae</taxon>
        <taxon>Eurotiales</taxon>
        <taxon>Aspergillaceae</taxon>
        <taxon>Aspergillus</taxon>
        <taxon>Aspergillus subgen. Polypaecilum</taxon>
    </lineage>
</organism>
<dbReference type="AlphaFoldDB" id="A0A3A2ZAP5"/>
<dbReference type="InterPro" id="IPR003819">
    <property type="entry name" value="TauD/TfdA-like"/>
</dbReference>
<name>A0A3A2ZAP5_9EURO</name>
<evidence type="ECO:0000259" key="3">
    <source>
        <dbReference type="Pfam" id="PF02668"/>
    </source>
</evidence>
<dbReference type="FunFam" id="3.60.130.10:FF:000009">
    <property type="entry name" value="Putative Taurine catabolism dioxygenase TauD"/>
    <property type="match status" value="1"/>
</dbReference>
<evidence type="ECO:0000256" key="1">
    <source>
        <dbReference type="ARBA" id="ARBA00023002"/>
    </source>
</evidence>
<sequence>MAPAVADALPTAPHNLSVPTDIFPDGLKTTGQHPPLYDQIAPFDKFPKEITGKTVWKPEDYSNNPEKWTYAFSPEEIEELSTASDNFMAAKIPLTGITKNNFVLPKLGGYLAELREDLINGKGFILFKGFPVEKWGNHKCAVAYMGLGTYLGYFVSQNSRGHVLGHVKDLGEDSAQIDKVRIYRTNARQFFHSDDSDVVGLLCIARALEGGESDIASSHHVYNTLAKERPDVLKTLTEPIWYFDRKGETSQGQDEYIRTSVVYLERGENPRVYTKWDPYYVRSLSRFSDAGIIPPLSPAQHEAIQVLEDTCMRLSLHMVLEVGDIQFLSNSHVLHSRTAYKDHAPPAPRRHLMRLWLATPESEGGWKLPFWDSNEKKRGGIQVDNQRLFAHWMPSNL</sequence>
<keyword evidence="1" id="KW-0560">Oxidoreductase</keyword>
<comment type="caution">
    <text evidence="4">The sequence shown here is derived from an EMBL/GenBank/DDBJ whole genome shotgun (WGS) entry which is preliminary data.</text>
</comment>
<dbReference type="PANTHER" id="PTHR10696">
    <property type="entry name" value="GAMMA-BUTYROBETAINE HYDROXYLASE-RELATED"/>
    <property type="match status" value="1"/>
</dbReference>
<protein>
    <recommendedName>
        <fullName evidence="3">TauD/TfdA-like domain-containing protein</fullName>
    </recommendedName>
</protein>
<dbReference type="InterPro" id="IPR042098">
    <property type="entry name" value="TauD-like_sf"/>
</dbReference>
<dbReference type="EMBL" id="MVGC01000328">
    <property type="protein sequence ID" value="RJE20209.1"/>
    <property type="molecule type" value="Genomic_DNA"/>
</dbReference>
<dbReference type="InterPro" id="IPR050411">
    <property type="entry name" value="AlphaKG_dependent_hydroxylases"/>
</dbReference>
<evidence type="ECO:0000313" key="5">
    <source>
        <dbReference type="Proteomes" id="UP000266188"/>
    </source>
</evidence>
<dbReference type="Gene3D" id="3.60.130.10">
    <property type="entry name" value="Clavaminate synthase-like"/>
    <property type="match status" value="1"/>
</dbReference>
<accession>A0A3A2ZAP5</accession>
<dbReference type="OrthoDB" id="272271at2759"/>
<evidence type="ECO:0000313" key="4">
    <source>
        <dbReference type="EMBL" id="RJE20209.1"/>
    </source>
</evidence>
<proteinExistence type="predicted"/>
<keyword evidence="2" id="KW-0045">Antibiotic biosynthesis</keyword>
<dbReference type="Pfam" id="PF02668">
    <property type="entry name" value="TauD"/>
    <property type="match status" value="1"/>
</dbReference>
<dbReference type="SUPFAM" id="SSF51197">
    <property type="entry name" value="Clavaminate synthase-like"/>
    <property type="match status" value="1"/>
</dbReference>
<dbReference type="GO" id="GO:0017000">
    <property type="term" value="P:antibiotic biosynthetic process"/>
    <property type="evidence" value="ECO:0007669"/>
    <property type="project" value="UniProtKB-KW"/>
</dbReference>
<dbReference type="PANTHER" id="PTHR10696:SF56">
    <property type="entry name" value="TAUD_TFDA-LIKE DOMAIN-CONTAINING PROTEIN"/>
    <property type="match status" value="1"/>
</dbReference>
<keyword evidence="5" id="KW-1185">Reference proteome</keyword>
<dbReference type="Proteomes" id="UP000266188">
    <property type="component" value="Unassembled WGS sequence"/>
</dbReference>
<dbReference type="GO" id="GO:0016491">
    <property type="term" value="F:oxidoreductase activity"/>
    <property type="evidence" value="ECO:0007669"/>
    <property type="project" value="UniProtKB-KW"/>
</dbReference>
<feature type="domain" description="TauD/TfdA-like" evidence="3">
    <location>
        <begin position="93"/>
        <end position="356"/>
    </location>
</feature>
<gene>
    <name evidence="4" type="ORF">PHISCL_07448</name>
</gene>